<dbReference type="CDD" id="cd05283">
    <property type="entry name" value="CAD1"/>
    <property type="match status" value="1"/>
</dbReference>
<reference evidence="9 10" key="1">
    <citation type="submission" date="2021-01" db="EMBL/GenBank/DDBJ databases">
        <title>Whole genome shotgun sequence of Actinoplanes couchii NBRC 106145.</title>
        <authorList>
            <person name="Komaki H."/>
            <person name="Tamura T."/>
        </authorList>
    </citation>
    <scope>NUCLEOTIDE SEQUENCE [LARGE SCALE GENOMIC DNA]</scope>
    <source>
        <strain evidence="9 10">NBRC 106145</strain>
    </source>
</reference>
<evidence type="ECO:0000259" key="8">
    <source>
        <dbReference type="SMART" id="SM00829"/>
    </source>
</evidence>
<keyword evidence="2 7" id="KW-0479">Metal-binding</keyword>
<dbReference type="InterPro" id="IPR036291">
    <property type="entry name" value="NAD(P)-bd_dom_sf"/>
</dbReference>
<dbReference type="InterPro" id="IPR013154">
    <property type="entry name" value="ADH-like_N"/>
</dbReference>
<evidence type="ECO:0000313" key="9">
    <source>
        <dbReference type="EMBL" id="GID59042.1"/>
    </source>
</evidence>
<dbReference type="SMART" id="SM00829">
    <property type="entry name" value="PKS_ER"/>
    <property type="match status" value="1"/>
</dbReference>
<comment type="cofactor">
    <cofactor evidence="1 7">
        <name>Zn(2+)</name>
        <dbReference type="ChEBI" id="CHEBI:29105"/>
    </cofactor>
</comment>
<evidence type="ECO:0000256" key="7">
    <source>
        <dbReference type="RuleBase" id="RU361277"/>
    </source>
</evidence>
<evidence type="ECO:0000256" key="4">
    <source>
        <dbReference type="ARBA" id="ARBA00023002"/>
    </source>
</evidence>
<dbReference type="EC" id="1.1.1.2" evidence="5"/>
<dbReference type="PROSITE" id="PS00059">
    <property type="entry name" value="ADH_ZINC"/>
    <property type="match status" value="1"/>
</dbReference>
<dbReference type="SUPFAM" id="SSF50129">
    <property type="entry name" value="GroES-like"/>
    <property type="match status" value="1"/>
</dbReference>
<dbReference type="InterPro" id="IPR047109">
    <property type="entry name" value="CAD-like"/>
</dbReference>
<evidence type="ECO:0000256" key="3">
    <source>
        <dbReference type="ARBA" id="ARBA00022833"/>
    </source>
</evidence>
<evidence type="ECO:0000256" key="2">
    <source>
        <dbReference type="ARBA" id="ARBA00022723"/>
    </source>
</evidence>
<evidence type="ECO:0000256" key="5">
    <source>
        <dbReference type="ARBA" id="ARBA00024074"/>
    </source>
</evidence>
<dbReference type="Proteomes" id="UP000612282">
    <property type="component" value="Unassembled WGS sequence"/>
</dbReference>
<dbReference type="SUPFAM" id="SSF51735">
    <property type="entry name" value="NAD(P)-binding Rossmann-fold domains"/>
    <property type="match status" value="1"/>
</dbReference>
<dbReference type="PANTHER" id="PTHR42683">
    <property type="entry name" value="ALDEHYDE REDUCTASE"/>
    <property type="match status" value="1"/>
</dbReference>
<dbReference type="Gene3D" id="3.90.180.10">
    <property type="entry name" value="Medium-chain alcohol dehydrogenases, catalytic domain"/>
    <property type="match status" value="2"/>
</dbReference>
<sequence length="377" mass="39715">MAVPAPGGVWPELVVARRELRPDDVAVRVLWCGVCHSDLHAVEAMTAGAPPLVRAGAPPLVPGHEFVGEVAEVGDAVTGLRPGDLVGVGNIVDSCGECAACRDDQEQFCAGFPTLTYDSASPGAYAGEYVVRESFAYLLPDGLDPARAAPLMCAGATVFEPLRRWNAGPGQLVGVVGLGGLGHLAVKFAKALGARVAVFTTSPGKVAAARELGADEVILSADVDAQAGRFDLSTDVDARAGRFDLSADVDARAGRFDLSADVDARAGRFDLILDTAPAKHDPSPYLRALRMDGTLCMLGIPDRYDVDAMALLHGYKRLTASGSAGRRRTREMLSFAAAHGITADVEKIPARQVGEAFARLARNDVRWRFVLDLTDLG</sequence>
<dbReference type="Gene3D" id="3.40.50.720">
    <property type="entry name" value="NAD(P)-binding Rossmann-like Domain"/>
    <property type="match status" value="2"/>
</dbReference>
<dbReference type="InterPro" id="IPR020843">
    <property type="entry name" value="ER"/>
</dbReference>
<gene>
    <name evidence="9" type="ORF">Aco03nite_074460</name>
</gene>
<comment type="catalytic activity">
    <reaction evidence="6">
        <text>a primary alcohol + NADP(+) = an aldehyde + NADPH + H(+)</text>
        <dbReference type="Rhea" id="RHEA:15937"/>
        <dbReference type="ChEBI" id="CHEBI:15378"/>
        <dbReference type="ChEBI" id="CHEBI:15734"/>
        <dbReference type="ChEBI" id="CHEBI:17478"/>
        <dbReference type="ChEBI" id="CHEBI:57783"/>
        <dbReference type="ChEBI" id="CHEBI:58349"/>
        <dbReference type="EC" id="1.1.1.2"/>
    </reaction>
</comment>
<dbReference type="InterPro" id="IPR002328">
    <property type="entry name" value="ADH_Zn_CS"/>
</dbReference>
<dbReference type="RefSeq" id="WP_203804675.1">
    <property type="nucleotide sequence ID" value="NZ_BAAAQE010000094.1"/>
</dbReference>
<evidence type="ECO:0000256" key="6">
    <source>
        <dbReference type="ARBA" id="ARBA00048262"/>
    </source>
</evidence>
<keyword evidence="10" id="KW-1185">Reference proteome</keyword>
<keyword evidence="3 7" id="KW-0862">Zinc</keyword>
<dbReference type="Pfam" id="PF08240">
    <property type="entry name" value="ADH_N"/>
    <property type="match status" value="1"/>
</dbReference>
<evidence type="ECO:0000313" key="10">
    <source>
        <dbReference type="Proteomes" id="UP000612282"/>
    </source>
</evidence>
<evidence type="ECO:0000256" key="1">
    <source>
        <dbReference type="ARBA" id="ARBA00001947"/>
    </source>
</evidence>
<dbReference type="InterPro" id="IPR011032">
    <property type="entry name" value="GroES-like_sf"/>
</dbReference>
<proteinExistence type="inferred from homology"/>
<organism evidence="9 10">
    <name type="scientific">Actinoplanes couchii</name>
    <dbReference type="NCBI Taxonomy" id="403638"/>
    <lineage>
        <taxon>Bacteria</taxon>
        <taxon>Bacillati</taxon>
        <taxon>Actinomycetota</taxon>
        <taxon>Actinomycetes</taxon>
        <taxon>Micromonosporales</taxon>
        <taxon>Micromonosporaceae</taxon>
        <taxon>Actinoplanes</taxon>
    </lineage>
</organism>
<protein>
    <recommendedName>
        <fullName evidence="5">alcohol dehydrogenase (NADP(+))</fullName>
        <ecNumber evidence="5">1.1.1.2</ecNumber>
    </recommendedName>
</protein>
<dbReference type="EMBL" id="BOMG01000094">
    <property type="protein sequence ID" value="GID59042.1"/>
    <property type="molecule type" value="Genomic_DNA"/>
</dbReference>
<comment type="similarity">
    <text evidence="7">Belongs to the zinc-containing alcohol dehydrogenase family.</text>
</comment>
<accession>A0ABQ3XKL3</accession>
<dbReference type="InterPro" id="IPR013149">
    <property type="entry name" value="ADH-like_C"/>
</dbReference>
<comment type="caution">
    <text evidence="9">The sequence shown here is derived from an EMBL/GenBank/DDBJ whole genome shotgun (WGS) entry which is preliminary data.</text>
</comment>
<keyword evidence="4" id="KW-0560">Oxidoreductase</keyword>
<name>A0ABQ3XKL3_9ACTN</name>
<feature type="domain" description="Enoyl reductase (ER)" evidence="8">
    <location>
        <begin position="7"/>
        <end position="371"/>
    </location>
</feature>
<dbReference type="Pfam" id="PF00107">
    <property type="entry name" value="ADH_zinc_N"/>
    <property type="match status" value="1"/>
</dbReference>